<feature type="binding site" evidence="15">
    <location>
        <position position="967"/>
    </location>
    <ligand>
        <name>Mo-molybdopterin</name>
        <dbReference type="ChEBI" id="CHEBI:71302"/>
    </ligand>
    <ligandPart>
        <name>Mo</name>
        <dbReference type="ChEBI" id="CHEBI:28685"/>
    </ligandPart>
</feature>
<dbReference type="Gene3D" id="3.30.465.10">
    <property type="match status" value="1"/>
</dbReference>
<name>A0A0D2X4F4_CAPO3</name>
<dbReference type="Pfam" id="PF03450">
    <property type="entry name" value="CO_deh_flav_C"/>
    <property type="match status" value="1"/>
</dbReference>
<dbReference type="PANTHER" id="PTHR11908">
    <property type="entry name" value="XANTHINE DEHYDROGENASE"/>
    <property type="match status" value="1"/>
</dbReference>
<evidence type="ECO:0000256" key="13">
    <source>
        <dbReference type="PIRSR" id="PIRSR000127-1"/>
    </source>
</evidence>
<evidence type="ECO:0000256" key="7">
    <source>
        <dbReference type="ARBA" id="ARBA00022827"/>
    </source>
</evidence>
<dbReference type="InterPro" id="IPR037165">
    <property type="entry name" value="AldOxase/xan_DH_Mopterin-bd_sf"/>
</dbReference>
<dbReference type="STRING" id="595528.A0A0D2X4F4"/>
<dbReference type="InterPro" id="IPR002888">
    <property type="entry name" value="2Fe-2S-bd"/>
</dbReference>
<dbReference type="GO" id="GO:0071949">
    <property type="term" value="F:FAD binding"/>
    <property type="evidence" value="ECO:0007669"/>
    <property type="project" value="InterPro"/>
</dbReference>
<organism evidence="18 19">
    <name type="scientific">Capsaspora owczarzaki (strain ATCC 30864)</name>
    <dbReference type="NCBI Taxonomy" id="595528"/>
    <lineage>
        <taxon>Eukaryota</taxon>
        <taxon>Filasterea</taxon>
        <taxon>Capsaspora</taxon>
    </lineage>
</organism>
<dbReference type="InterPro" id="IPR036683">
    <property type="entry name" value="CO_DH_flav_C_dom_sf"/>
</dbReference>
<feature type="binding site" evidence="15">
    <location>
        <position position="122"/>
    </location>
    <ligand>
        <name>[2Fe-2S] cluster</name>
        <dbReference type="ChEBI" id="CHEBI:190135"/>
        <label>1</label>
    </ligand>
</feature>
<dbReference type="PhylomeDB" id="A0A0D2X4F4"/>
<gene>
    <name evidence="18" type="ORF">CAOG_006347</name>
</gene>
<keyword evidence="4" id="KW-0285">Flavoprotein</keyword>
<dbReference type="eggNOG" id="KOG0430">
    <property type="taxonomic scope" value="Eukaryota"/>
</dbReference>
<feature type="domain" description="FAD-binding PCMH-type" evidence="17">
    <location>
        <begin position="300"/>
        <end position="479"/>
    </location>
</feature>
<dbReference type="InterPro" id="IPR006058">
    <property type="entry name" value="2Fe2S_fd_BS"/>
</dbReference>
<dbReference type="GO" id="GO:0005506">
    <property type="term" value="F:iron ion binding"/>
    <property type="evidence" value="ECO:0007669"/>
    <property type="project" value="InterPro"/>
</dbReference>
<feature type="binding site" evidence="15">
    <location>
        <position position="187"/>
    </location>
    <ligand>
        <name>[2Fe-2S] cluster</name>
        <dbReference type="ChEBI" id="CHEBI:190135"/>
        <label>2</label>
    </ligand>
</feature>
<evidence type="ECO:0000256" key="14">
    <source>
        <dbReference type="PIRSR" id="PIRSR000127-2"/>
    </source>
</evidence>
<sequence length="1349" mass="141944">MLSCPNCSLQLSEPPAGRIAASGGVYTGRCAGCNAKFTFQAIPSAAIPSSSSSSSSSSTTTTTTTAVAATRVVAAPLAQISFRVNGTAYIVTQPDPTVTLNEFIRSRPGLKGTKKTCGEGGCGACVVTMTIPATQSSPVQQIAVNSCLRPLCSVDGYDITTTEGLGNRQDGLHPIQDRIAAFGGTQCGYCTPGMVMNMYSLLAANPRPTKQQVEDAFAGHVCRCTGYAPILSAMRSFAVDATAEERLGFPDIEDLGSRVKSMLNSHPTAGATNPAIPGCTGSCSTCAADCNKAGKPPTAVAATEPLWFRPASLAETTQLMQQYGKDCKVVAGHTSSGVFKTEFTSAAVLIDISRVPELNYVTIGTSSVVFGAATTLHTVIDTLSSLAYEFPQFAVYVAHLSLIANVSVRNVGTWAGNLMMTHDHDDFPSDCFTVMESAGATLSVGSSNGSVTYSFRDFLSLTFGSTQMLLALTVPFPPAAASVQTFKVMPRHQNAHAYVNAGFYGQIDVNNNLVFTTAPRLVFGGIGPKAIRASNTEAYLAGKSLRTGGVFATSLSILANELVPDAPPAFPTPAYRKSAALGLYYKYVLYILRSLISPRNMSAAIPYVRPVSSSVETYDSSPAEYPVSQPIQKLEAGIQASGEAQYVGDIPTAEGGLFGAFVLSTQGNADIASVDASLALQSPGVVRFFTAADIPGANNFGVGGGEPIFATKSVVYAGQSIGLIVADTQAHADAAVPLVRVTYSNIKTPILTISDAIAAGQVQSAGVPALVMGDVNAAFASSYRVLQGQVECGTQAHFHMEQQACLIVPNDDGGFHVTAATQWIDNIQTTLAQATNVPAHKITVEVKRLGGAYGGKITRPALPAAAAAIAAAALRTPVRINLSLANNLEMIGKRNPFMANYKVGFSATGVLQAVQIDYYADAGCFVNDTPGTVSMAMTTCDNAYYAPNWLVNGYMVTTNSPSHTAARAPGCLPAIYFMESIIDHVARSLGVPVFNVRSANLNQQGQMTPYATPLTYCSLPTVWSSLIASSDYDNRAAAVASFNAANRWVKRGITLMPLKYGISWNSYGCGATVNVYADGTIAVTHSGIEVGQGINTKIAQIAAYTLGVDMSMISVPQATGGSITSELNGQAVVLACQTLLARMAPVRQQMGNPTWTQLVTQCNTQGVELATRGWLFPTTQYTFQYFSFGAVCAEVQVDVLTGDTQILRCDILLDCGVSLNPLVDLGQCQGGFVMGLGYFMTEKAIYDTTSGALLTNGTWEYHVPHSKDIPIDFRASLLPSAPNPLGILRSKASGEPPSCMSCSVLFAMKEAIIAARQEIGNTAFFTANAPLTIDQTQQLCLVDPSQFSL</sequence>
<dbReference type="FunFam" id="3.30.365.10:FF:000001">
    <property type="entry name" value="Xanthine dehydrogenase oxidase"/>
    <property type="match status" value="1"/>
</dbReference>
<dbReference type="InParanoid" id="A0A0D2X4F4"/>
<dbReference type="PROSITE" id="PS51387">
    <property type="entry name" value="FAD_PCMH"/>
    <property type="match status" value="1"/>
</dbReference>
<dbReference type="Gene3D" id="1.10.150.120">
    <property type="entry name" value="[2Fe-2S]-binding domain"/>
    <property type="match status" value="1"/>
</dbReference>
<dbReference type="SUPFAM" id="SSF55447">
    <property type="entry name" value="CO dehydrogenase flavoprotein C-terminal domain-like"/>
    <property type="match status" value="1"/>
</dbReference>
<dbReference type="Pfam" id="PF00941">
    <property type="entry name" value="FAD_binding_5"/>
    <property type="match status" value="1"/>
</dbReference>
<comment type="cofactor">
    <cofactor evidence="1 14">
        <name>FAD</name>
        <dbReference type="ChEBI" id="CHEBI:57692"/>
    </cofactor>
</comment>
<dbReference type="InterPro" id="IPR016169">
    <property type="entry name" value="FAD-bd_PCMH_sub2"/>
</dbReference>
<keyword evidence="6 15" id="KW-0479">Metal-binding</keyword>
<dbReference type="SUPFAM" id="SSF54292">
    <property type="entry name" value="2Fe-2S ferredoxin-like"/>
    <property type="match status" value="1"/>
</dbReference>
<dbReference type="InterPro" id="IPR008274">
    <property type="entry name" value="AldOxase/xan_DH_MoCoBD1"/>
</dbReference>
<keyword evidence="8" id="KW-0560">Oxidoreductase</keyword>
<evidence type="ECO:0000256" key="6">
    <source>
        <dbReference type="ARBA" id="ARBA00022723"/>
    </source>
</evidence>
<evidence type="ECO:0000256" key="2">
    <source>
        <dbReference type="ARBA" id="ARBA00006849"/>
    </source>
</evidence>
<dbReference type="Pfam" id="PF01315">
    <property type="entry name" value="Ald_Xan_dh_C"/>
    <property type="match status" value="1"/>
</dbReference>
<evidence type="ECO:0000256" key="5">
    <source>
        <dbReference type="ARBA" id="ARBA00022714"/>
    </source>
</evidence>
<evidence type="ECO:0000256" key="11">
    <source>
        <dbReference type="ARBA" id="ARBA00023027"/>
    </source>
</evidence>
<proteinExistence type="inferred from homology"/>
<dbReference type="PROSITE" id="PS00197">
    <property type="entry name" value="2FE2S_FER_1"/>
    <property type="match status" value="1"/>
</dbReference>
<dbReference type="Gene3D" id="3.30.43.10">
    <property type="entry name" value="Uridine Diphospho-n-acetylenolpyruvylglucosamine Reductase, domain 2"/>
    <property type="match status" value="1"/>
</dbReference>
<comment type="cofactor">
    <cofactor evidence="15">
        <name>[2Fe-2S] cluster</name>
        <dbReference type="ChEBI" id="CHEBI:190135"/>
    </cofactor>
    <text evidence="15">Binds 2 [2Fe-2S] clusters.</text>
</comment>
<evidence type="ECO:0000256" key="4">
    <source>
        <dbReference type="ARBA" id="ARBA00022630"/>
    </source>
</evidence>
<keyword evidence="9 15" id="KW-0408">Iron</keyword>
<feature type="binding site" evidence="15">
    <location>
        <position position="117"/>
    </location>
    <ligand>
        <name>[2Fe-2S] cluster</name>
        <dbReference type="ChEBI" id="CHEBI:190135"/>
        <label>1</label>
    </ligand>
</feature>
<dbReference type="PROSITE" id="PS51085">
    <property type="entry name" value="2FE2S_FER_2"/>
    <property type="match status" value="1"/>
</dbReference>
<dbReference type="InterPro" id="IPR016167">
    <property type="entry name" value="FAD-bd_PCMH_sub1"/>
</dbReference>
<dbReference type="InterPro" id="IPR036884">
    <property type="entry name" value="2Fe-2S-bd_dom_sf"/>
</dbReference>
<evidence type="ECO:0000256" key="15">
    <source>
        <dbReference type="PIRSR" id="PIRSR000127-3"/>
    </source>
</evidence>
<dbReference type="InterPro" id="IPR016208">
    <property type="entry name" value="Ald_Oxase/xanthine_DH-like"/>
</dbReference>
<dbReference type="InterPro" id="IPR036856">
    <property type="entry name" value="Ald_Oxase/Xan_DH_a/b_sf"/>
</dbReference>
<dbReference type="InterPro" id="IPR000674">
    <property type="entry name" value="Ald_Oxase/Xan_DH_a/b"/>
</dbReference>
<evidence type="ECO:0000256" key="9">
    <source>
        <dbReference type="ARBA" id="ARBA00023004"/>
    </source>
</evidence>
<dbReference type="SMART" id="SM01008">
    <property type="entry name" value="Ald_Xan_dh_C"/>
    <property type="match status" value="1"/>
</dbReference>
<feature type="binding site" evidence="15">
    <location>
        <position position="222"/>
    </location>
    <ligand>
        <name>[2Fe-2S] cluster</name>
        <dbReference type="ChEBI" id="CHEBI:190135"/>
        <label>2</label>
    </ligand>
</feature>
<keyword evidence="3 15" id="KW-0500">Molybdenum</keyword>
<feature type="binding site" evidence="15">
    <location>
        <position position="822"/>
    </location>
    <ligand>
        <name>Mo-molybdopterin</name>
        <dbReference type="ChEBI" id="CHEBI:71302"/>
    </ligand>
    <ligandPart>
        <name>Mo</name>
        <dbReference type="ChEBI" id="CHEBI:28685"/>
    </ligandPart>
</feature>
<comment type="cofactor">
    <cofactor evidence="15">
        <name>Mo-molybdopterin</name>
        <dbReference type="ChEBI" id="CHEBI:71302"/>
    </cofactor>
    <text evidence="15">Binds 1 Mo-molybdopterin (Mo-MPT) cofactor per subunit.</text>
</comment>
<dbReference type="SUPFAM" id="SSF54665">
    <property type="entry name" value="CO dehydrogenase molybdoprotein N-domain-like"/>
    <property type="match status" value="1"/>
</dbReference>
<comment type="similarity">
    <text evidence="2">Belongs to the xanthine dehydrogenase family.</text>
</comment>
<feature type="binding site" evidence="15">
    <location>
        <position position="147"/>
    </location>
    <ligand>
        <name>[2Fe-2S] cluster</name>
        <dbReference type="ChEBI" id="CHEBI:190135"/>
        <label>1</label>
    </ligand>
</feature>
<evidence type="ECO:0000259" key="16">
    <source>
        <dbReference type="PROSITE" id="PS51085"/>
    </source>
</evidence>
<feature type="binding site" evidence="14">
    <location>
        <position position="426"/>
    </location>
    <ligand>
        <name>FAD</name>
        <dbReference type="ChEBI" id="CHEBI:57692"/>
    </ligand>
</feature>
<evidence type="ECO:0000256" key="10">
    <source>
        <dbReference type="ARBA" id="ARBA00023014"/>
    </source>
</evidence>
<dbReference type="InterPro" id="IPR036010">
    <property type="entry name" value="2Fe-2S_ferredoxin-like_sf"/>
</dbReference>
<dbReference type="Pfam" id="PF00111">
    <property type="entry name" value="Fer2"/>
    <property type="match status" value="1"/>
</dbReference>
<dbReference type="InterPro" id="IPR012675">
    <property type="entry name" value="Beta-grasp_dom_sf"/>
</dbReference>
<accession>A0A0D2X4F4</accession>
<evidence type="ECO:0000256" key="8">
    <source>
        <dbReference type="ARBA" id="ARBA00023002"/>
    </source>
</evidence>
<dbReference type="OrthoDB" id="8300278at2759"/>
<dbReference type="InterPro" id="IPR005107">
    <property type="entry name" value="CO_DH_flav_C"/>
</dbReference>
<dbReference type="EMBL" id="KE346370">
    <property type="protein sequence ID" value="KJE95964.1"/>
    <property type="molecule type" value="Genomic_DNA"/>
</dbReference>
<dbReference type="Gene3D" id="3.30.390.50">
    <property type="entry name" value="CO dehydrogenase flavoprotein, C-terminal domain"/>
    <property type="match status" value="1"/>
</dbReference>
<feature type="domain" description="2Fe-2S ferredoxin-type" evidence="16">
    <location>
        <begin position="78"/>
        <end position="165"/>
    </location>
</feature>
<evidence type="ECO:0000313" key="18">
    <source>
        <dbReference type="EMBL" id="KJE95964.1"/>
    </source>
</evidence>
<keyword evidence="11" id="KW-0520">NAD</keyword>
<comment type="cofactor">
    <cofactor evidence="12">
        <name>[2Fe-2S] cluster</name>
        <dbReference type="ChEBI" id="CHEBI:190135"/>
    </cofactor>
</comment>
<feature type="binding site" evidence="15">
    <location>
        <position position="190"/>
    </location>
    <ligand>
        <name>[2Fe-2S] cluster</name>
        <dbReference type="ChEBI" id="CHEBI:190135"/>
        <label>2</label>
    </ligand>
</feature>
<dbReference type="SUPFAM" id="SSF56176">
    <property type="entry name" value="FAD-binding/transporter-associated domain-like"/>
    <property type="match status" value="1"/>
</dbReference>
<dbReference type="PANTHER" id="PTHR11908:SF132">
    <property type="entry name" value="ALDEHYDE OXIDASE 1-RELATED"/>
    <property type="match status" value="1"/>
</dbReference>
<feature type="binding site" evidence="15">
    <location>
        <position position="224"/>
    </location>
    <ligand>
        <name>[2Fe-2S] cluster</name>
        <dbReference type="ChEBI" id="CHEBI:190135"/>
        <label>2</label>
    </ligand>
</feature>
<feature type="binding site" evidence="14">
    <location>
        <position position="487"/>
    </location>
    <ligand>
        <name>FAD</name>
        <dbReference type="ChEBI" id="CHEBI:57692"/>
    </ligand>
</feature>
<dbReference type="Gene3D" id="3.10.20.30">
    <property type="match status" value="1"/>
</dbReference>
<dbReference type="Pfam" id="PF20256">
    <property type="entry name" value="MoCoBD_2"/>
    <property type="match status" value="1"/>
</dbReference>
<keyword evidence="10 15" id="KW-0411">Iron-sulfur</keyword>
<feature type="binding site" evidence="15">
    <location>
        <position position="1121"/>
    </location>
    <ligand>
        <name>Mo-molybdopterin</name>
        <dbReference type="ChEBI" id="CHEBI:71302"/>
    </ligand>
    <ligandPart>
        <name>Mo</name>
        <dbReference type="ChEBI" id="CHEBI:28685"/>
    </ligandPart>
</feature>
<dbReference type="InterPro" id="IPR016166">
    <property type="entry name" value="FAD-bd_PCMH"/>
</dbReference>
<dbReference type="Gene3D" id="3.90.1170.50">
    <property type="entry name" value="Aldehyde oxidase/xanthine dehydrogenase, a/b hammerhead"/>
    <property type="match status" value="1"/>
</dbReference>
<keyword evidence="5 15" id="KW-0001">2Fe-2S</keyword>
<dbReference type="FunFam" id="3.10.20.30:FF:000012">
    <property type="entry name" value="Xanthine dehydrogenase/oxidase"/>
    <property type="match status" value="1"/>
</dbReference>
<reference evidence="19" key="1">
    <citation type="submission" date="2011-02" db="EMBL/GenBank/DDBJ databases">
        <title>The Genome Sequence of Capsaspora owczarzaki ATCC 30864.</title>
        <authorList>
            <person name="Russ C."/>
            <person name="Cuomo C."/>
            <person name="Burger G."/>
            <person name="Gray M.W."/>
            <person name="Holland P.W.H."/>
            <person name="King N."/>
            <person name="Lang F.B.F."/>
            <person name="Roger A.J."/>
            <person name="Ruiz-Trillo I."/>
            <person name="Young S.K."/>
            <person name="Zeng Q."/>
            <person name="Gargeya S."/>
            <person name="Alvarado L."/>
            <person name="Berlin A."/>
            <person name="Chapman S.B."/>
            <person name="Chen Z."/>
            <person name="Freedman E."/>
            <person name="Gellesch M."/>
            <person name="Goldberg J."/>
            <person name="Griggs A."/>
            <person name="Gujja S."/>
            <person name="Heilman E."/>
            <person name="Heiman D."/>
            <person name="Howarth C."/>
            <person name="Mehta T."/>
            <person name="Neiman D."/>
            <person name="Pearson M."/>
            <person name="Roberts A."/>
            <person name="Saif S."/>
            <person name="Shea T."/>
            <person name="Shenoy N."/>
            <person name="Sisk P."/>
            <person name="Stolte C."/>
            <person name="Sykes S."/>
            <person name="White J."/>
            <person name="Yandava C."/>
            <person name="Haas B."/>
            <person name="Nusbaum C."/>
            <person name="Birren B."/>
        </authorList>
    </citation>
    <scope>NUCLEOTIDE SEQUENCE</scope>
    <source>
        <strain evidence="19">ATCC 30864</strain>
    </source>
</reference>
<evidence type="ECO:0000259" key="17">
    <source>
        <dbReference type="PROSITE" id="PS51387"/>
    </source>
</evidence>
<dbReference type="Pfam" id="PF01799">
    <property type="entry name" value="Fer2_2"/>
    <property type="match status" value="1"/>
</dbReference>
<feature type="binding site" evidence="14">
    <location>
        <position position="469"/>
    </location>
    <ligand>
        <name>FAD</name>
        <dbReference type="ChEBI" id="CHEBI:57692"/>
    </ligand>
</feature>
<keyword evidence="7 14" id="KW-0274">FAD</keyword>
<feature type="active site" description="Proton acceptor" evidence="13">
    <location>
        <position position="1295"/>
    </location>
</feature>
<dbReference type="PIRSF" id="PIRSF000127">
    <property type="entry name" value="Xanthine_DH"/>
    <property type="match status" value="1"/>
</dbReference>
<dbReference type="InterPro" id="IPR002346">
    <property type="entry name" value="Mopterin_DH_FAD-bd"/>
</dbReference>
<dbReference type="GO" id="GO:0051537">
    <property type="term" value="F:2 iron, 2 sulfur cluster binding"/>
    <property type="evidence" value="ECO:0007669"/>
    <property type="project" value="UniProtKB-KW"/>
</dbReference>
<dbReference type="SUPFAM" id="SSF47741">
    <property type="entry name" value="CO dehydrogenase ISP C-domain like"/>
    <property type="match status" value="1"/>
</dbReference>
<protein>
    <submittedName>
        <fullName evidence="18">XDH protein</fullName>
    </submittedName>
</protein>
<dbReference type="InterPro" id="IPR036318">
    <property type="entry name" value="FAD-bd_PCMH-like_sf"/>
</dbReference>
<evidence type="ECO:0000313" key="19">
    <source>
        <dbReference type="Proteomes" id="UP000008743"/>
    </source>
</evidence>
<evidence type="ECO:0000256" key="12">
    <source>
        <dbReference type="ARBA" id="ARBA00034078"/>
    </source>
</evidence>
<dbReference type="Proteomes" id="UP000008743">
    <property type="component" value="Unassembled WGS sequence"/>
</dbReference>
<keyword evidence="19" id="KW-1185">Reference proteome</keyword>
<feature type="binding site" evidence="15">
    <location>
        <position position="125"/>
    </location>
    <ligand>
        <name>[2Fe-2S] cluster</name>
        <dbReference type="ChEBI" id="CHEBI:190135"/>
        <label>1</label>
    </ligand>
</feature>
<dbReference type="InterPro" id="IPR046867">
    <property type="entry name" value="AldOxase/xan_DH_MoCoBD2"/>
</dbReference>
<dbReference type="SUPFAM" id="SSF56003">
    <property type="entry name" value="Molybdenum cofactor-binding domain"/>
    <property type="match status" value="1"/>
</dbReference>
<dbReference type="Gene3D" id="3.30.365.10">
    <property type="entry name" value="Aldehyde oxidase/xanthine dehydrogenase, molybdopterin binding domain"/>
    <property type="match status" value="4"/>
</dbReference>
<evidence type="ECO:0000256" key="3">
    <source>
        <dbReference type="ARBA" id="ARBA00022505"/>
    </source>
</evidence>
<evidence type="ECO:0000256" key="1">
    <source>
        <dbReference type="ARBA" id="ARBA00001974"/>
    </source>
</evidence>
<dbReference type="InterPro" id="IPR001041">
    <property type="entry name" value="2Fe-2S_ferredoxin-type"/>
</dbReference>
<dbReference type="Pfam" id="PF02738">
    <property type="entry name" value="MoCoBD_1"/>
    <property type="match status" value="1"/>
</dbReference>
<dbReference type="GO" id="GO:0016491">
    <property type="term" value="F:oxidoreductase activity"/>
    <property type="evidence" value="ECO:0007669"/>
    <property type="project" value="UniProtKB-KW"/>
</dbReference>
<dbReference type="SMART" id="SM01092">
    <property type="entry name" value="CO_deh_flav_C"/>
    <property type="match status" value="1"/>
</dbReference>